<organism evidence="1 2">
    <name type="scientific">Drechslerella dactyloides</name>
    <name type="common">Nematode-trapping fungus</name>
    <name type="synonym">Arthrobotrys dactyloides</name>
    <dbReference type="NCBI Taxonomy" id="74499"/>
    <lineage>
        <taxon>Eukaryota</taxon>
        <taxon>Fungi</taxon>
        <taxon>Dikarya</taxon>
        <taxon>Ascomycota</taxon>
        <taxon>Pezizomycotina</taxon>
        <taxon>Orbiliomycetes</taxon>
        <taxon>Orbiliales</taxon>
        <taxon>Orbiliaceae</taxon>
        <taxon>Drechslerella</taxon>
    </lineage>
</organism>
<comment type="caution">
    <text evidence="1">The sequence shown here is derived from an EMBL/GenBank/DDBJ whole genome shotgun (WGS) entry which is preliminary data.</text>
</comment>
<sequence length="85" mass="10087">MNFREEEYEGAYFKITSCKYENISERLGKMIEVSEKALQNRDLKMLKQIEESKARQTDFLRALEKIQENLTATIKEVMRAEFKAC</sequence>
<dbReference type="AlphaFoldDB" id="A0AAD6NFR7"/>
<accession>A0AAD6NFR7</accession>
<evidence type="ECO:0000313" key="1">
    <source>
        <dbReference type="EMBL" id="KAJ6256675.1"/>
    </source>
</evidence>
<proteinExistence type="predicted"/>
<dbReference type="EMBL" id="JAQGDS010000012">
    <property type="protein sequence ID" value="KAJ6256675.1"/>
    <property type="molecule type" value="Genomic_DNA"/>
</dbReference>
<name>A0AAD6NFR7_DREDA</name>
<gene>
    <name evidence="1" type="ORF">Dda_8540</name>
</gene>
<protein>
    <submittedName>
        <fullName evidence="1">Uncharacterized protein</fullName>
    </submittedName>
</protein>
<reference evidence="1" key="1">
    <citation type="submission" date="2023-01" db="EMBL/GenBank/DDBJ databases">
        <title>The chitinases involved in constricting ring structure development in the nematode-trapping fungus Drechslerella dactyloides.</title>
        <authorList>
            <person name="Wang R."/>
            <person name="Zhang L."/>
            <person name="Tang P."/>
            <person name="Li S."/>
            <person name="Liang L."/>
        </authorList>
    </citation>
    <scope>NUCLEOTIDE SEQUENCE</scope>
    <source>
        <strain evidence="1">YMF1.00031</strain>
    </source>
</reference>
<evidence type="ECO:0000313" key="2">
    <source>
        <dbReference type="Proteomes" id="UP001221413"/>
    </source>
</evidence>
<keyword evidence="2" id="KW-1185">Reference proteome</keyword>
<dbReference type="Proteomes" id="UP001221413">
    <property type="component" value="Unassembled WGS sequence"/>
</dbReference>